<dbReference type="EMBL" id="QRVA01000002">
    <property type="protein sequence ID" value="RGS19469.1"/>
    <property type="molecule type" value="Genomic_DNA"/>
</dbReference>
<evidence type="ECO:0000313" key="4">
    <source>
        <dbReference type="Proteomes" id="UP000283872"/>
    </source>
</evidence>
<name>A0A3E5DQC1_9BACT</name>
<organism evidence="3 4">
    <name type="scientific">Segatella copri</name>
    <dbReference type="NCBI Taxonomy" id="165179"/>
    <lineage>
        <taxon>Bacteria</taxon>
        <taxon>Pseudomonadati</taxon>
        <taxon>Bacteroidota</taxon>
        <taxon>Bacteroidia</taxon>
        <taxon>Bacteroidales</taxon>
        <taxon>Prevotellaceae</taxon>
        <taxon>Segatella</taxon>
    </lineage>
</organism>
<dbReference type="InterPro" id="IPR011089">
    <property type="entry name" value="GmrSD_C"/>
</dbReference>
<dbReference type="RefSeq" id="WP_117587926.1">
    <property type="nucleotide sequence ID" value="NZ_QRVA01000002.1"/>
</dbReference>
<evidence type="ECO:0000259" key="1">
    <source>
        <dbReference type="Pfam" id="PF03235"/>
    </source>
</evidence>
<accession>A0A3E5DQC1</accession>
<dbReference type="PANTHER" id="PTHR35149">
    <property type="entry name" value="SLL5132 PROTEIN"/>
    <property type="match status" value="1"/>
</dbReference>
<feature type="domain" description="GmrSD restriction endonucleases C-terminal" evidence="2">
    <location>
        <begin position="442"/>
        <end position="542"/>
    </location>
</feature>
<dbReference type="AlphaFoldDB" id="A0A3E5DQC1"/>
<dbReference type="InterPro" id="IPR004919">
    <property type="entry name" value="GmrSD_N"/>
</dbReference>
<sequence length="595" mass="70923">MNTYRYTPEKIVEEKLIFSIPLYQRLFSWGEEQVKGLLYDLKNHFDPDLDNGTPYYLGMLSCIKSGNHNDLIDGQQRFTVMILLAIVLRNYYEKWNGFLDGGKRLRFMSRTKDNEYLTAVINRQVEILDPNRKMEDGKKIIFDFMVSQFSSDDMRESFAKSAYTRMSFFFSELPLSYASNPASLNKYFEAMNAGGKGLEQHEILKVKLMQGEENKVHLTQIWNAVCDLNRPVIKRNEKDLEEGYRSKYMQAIELCRNHRFNEAFELCESSYDTEDNNEIGDIEAKQQDFRQSFIETGERSFITFPEFLMMVIDIYLNLSGSYSFYRKELLKIYEAHPIPDKQDFYNQLLFYRLLLDYYIVYKEGDENTNKYDIVFKEGASAEALKQYQSMLYVSQSPFYNWLKPVLERLHNETVRDTDELLLWIKEIDNSLHPLPRDVNEMTYDKGIDRYWFWRLDYYLWERKEDYFKTEEEKQIVEEYVFRANRSIEHLHPQHQENNDIWGDDDIHSFGNLAMISQSFNSQQSDDPVTVKFARIKDQAHNHTLQSIKMYLMYLDAEKSPLGWKVDIKNKHQDKMYDLLKKSYPDVSCSKNRNML</sequence>
<evidence type="ECO:0000313" key="3">
    <source>
        <dbReference type="EMBL" id="RGS19469.1"/>
    </source>
</evidence>
<dbReference type="PANTHER" id="PTHR35149:SF1">
    <property type="entry name" value="DUF5655 DOMAIN-CONTAINING PROTEIN"/>
    <property type="match status" value="1"/>
</dbReference>
<gene>
    <name evidence="3" type="ORF">DWY11_01600</name>
</gene>
<dbReference type="Proteomes" id="UP000283872">
    <property type="component" value="Unassembled WGS sequence"/>
</dbReference>
<evidence type="ECO:0000259" key="2">
    <source>
        <dbReference type="Pfam" id="PF07510"/>
    </source>
</evidence>
<proteinExistence type="predicted"/>
<dbReference type="Pfam" id="PF03235">
    <property type="entry name" value="GmrSD_N"/>
    <property type="match status" value="1"/>
</dbReference>
<dbReference type="Pfam" id="PF07510">
    <property type="entry name" value="GmrSD_C"/>
    <property type="match status" value="1"/>
</dbReference>
<reference evidence="3 4" key="1">
    <citation type="submission" date="2018-08" db="EMBL/GenBank/DDBJ databases">
        <title>A genome reference for cultivated species of the human gut microbiota.</title>
        <authorList>
            <person name="Zou Y."/>
            <person name="Xue W."/>
            <person name="Luo G."/>
        </authorList>
    </citation>
    <scope>NUCLEOTIDE SEQUENCE [LARGE SCALE GENOMIC DNA]</scope>
    <source>
        <strain evidence="3 4">AF24-12</strain>
    </source>
</reference>
<feature type="domain" description="GmrSD restriction endonucleases N-terminal" evidence="1">
    <location>
        <begin position="10"/>
        <end position="208"/>
    </location>
</feature>
<protein>
    <submittedName>
        <fullName evidence="3">DUF262 domain-containing protein</fullName>
    </submittedName>
</protein>
<comment type="caution">
    <text evidence="3">The sequence shown here is derived from an EMBL/GenBank/DDBJ whole genome shotgun (WGS) entry which is preliminary data.</text>
</comment>